<name>A0A7C5L5K4_AQUAO</name>
<comment type="caution">
    <text evidence="1">The sequence shown here is derived from an EMBL/GenBank/DDBJ whole genome shotgun (WGS) entry which is preliminary data.</text>
</comment>
<dbReference type="Proteomes" id="UP000885792">
    <property type="component" value="Unassembled WGS sequence"/>
</dbReference>
<gene>
    <name evidence="1" type="ORF">ENJ61_00205</name>
</gene>
<reference evidence="1" key="1">
    <citation type="journal article" date="2020" name="mSystems">
        <title>Genome- and Community-Level Interaction Insights into Carbon Utilization and Element Cycling Functions of Hydrothermarchaeota in Hydrothermal Sediment.</title>
        <authorList>
            <person name="Zhou Z."/>
            <person name="Liu Y."/>
            <person name="Xu W."/>
            <person name="Pan J."/>
            <person name="Luo Z.H."/>
            <person name="Li M."/>
        </authorList>
    </citation>
    <scope>NUCLEOTIDE SEQUENCE [LARGE SCALE GENOMIC DNA]</scope>
    <source>
        <strain evidence="1">HyVt-501</strain>
    </source>
</reference>
<evidence type="ECO:0000313" key="1">
    <source>
        <dbReference type="EMBL" id="HHJ63307.1"/>
    </source>
</evidence>
<sequence length="82" mass="9648">MTKVRKWKSRLDGFTPIVNLEYENGEKRKLTPESKPRNEVERKVIEILGKYSENAIHYAPGRGFSWVHFCLFCELEKVLGYS</sequence>
<accession>A0A7C5L5K4</accession>
<organism evidence="1">
    <name type="scientific">Aquifex aeolicus</name>
    <dbReference type="NCBI Taxonomy" id="63363"/>
    <lineage>
        <taxon>Bacteria</taxon>
        <taxon>Pseudomonadati</taxon>
        <taxon>Aquificota</taxon>
        <taxon>Aquificia</taxon>
        <taxon>Aquificales</taxon>
        <taxon>Aquificaceae</taxon>
        <taxon>Aquifex</taxon>
    </lineage>
</organism>
<protein>
    <submittedName>
        <fullName evidence="1">Uncharacterized protein</fullName>
    </submittedName>
</protein>
<proteinExistence type="predicted"/>
<dbReference type="EMBL" id="DRNB01000008">
    <property type="protein sequence ID" value="HHJ63307.1"/>
    <property type="molecule type" value="Genomic_DNA"/>
</dbReference>
<dbReference type="AlphaFoldDB" id="A0A7C5L5K4"/>